<name>A0ABT0XET5_9BACI</name>
<accession>A0ABT0XET5</accession>
<evidence type="ECO:0000313" key="1">
    <source>
        <dbReference type="EMBL" id="MCM2674379.1"/>
    </source>
</evidence>
<dbReference type="EMBL" id="JAMQJY010000001">
    <property type="protein sequence ID" value="MCM2674379.1"/>
    <property type="molecule type" value="Genomic_DNA"/>
</dbReference>
<sequence>MRKEPQPFRQVKKTITNQVDKANKDNLTRTAFYERFYKKHPEIRWSLLAGLVSRNAGWNMTDLANQWFQVLLSEKDRTRLFSIYETGNWTIFDDACPQLLVYEHSKRVGQPLFDLLGEFGVSAFMVQEWNRFWLEHDEERLCTALIINEQHVLESAVIQKKLFKSIISSKLFFQIEQHTHFSYVLLPTIEGQLYTLYVRQFEQVSKRIKLGKQLAYLLFHPDLHQSISFFMDQNPHSGSRRDYFKQMSWSPRVESACLRLVYPKINHKIESRVDWYSNHKNISAYFLPIKEWVPVPREKWVKHKWMMIYMAMKTKKWVTSIVESKSDKQNKPAQK</sequence>
<dbReference type="Pfam" id="PF10720">
    <property type="entry name" value="DUF2515"/>
    <property type="match status" value="1"/>
</dbReference>
<dbReference type="RefSeq" id="WP_251603977.1">
    <property type="nucleotide sequence ID" value="NZ_JAMQJY010000001.1"/>
</dbReference>
<dbReference type="Proteomes" id="UP001203665">
    <property type="component" value="Unassembled WGS sequence"/>
</dbReference>
<proteinExistence type="predicted"/>
<protein>
    <submittedName>
        <fullName evidence="1">DUF2515 domain-containing protein</fullName>
    </submittedName>
</protein>
<evidence type="ECO:0000313" key="2">
    <source>
        <dbReference type="Proteomes" id="UP001203665"/>
    </source>
</evidence>
<dbReference type="InterPro" id="IPR019658">
    <property type="entry name" value="DUF2515"/>
</dbReference>
<gene>
    <name evidence="1" type="ORF">NDM98_01845</name>
</gene>
<reference evidence="1" key="1">
    <citation type="submission" date="2022-06" db="EMBL/GenBank/DDBJ databases">
        <title>Alkalicoccobacillus porphyridii sp. nov., isolated from a marine red alga, Porphyridium purpureum and reclassification of Shouchella plakortidis and Shouchella gibsonii as Alkalicoccobacillus plakortidis comb. nov. and Alkalicoccobacillus gibsonii comb. nov.</title>
        <authorList>
            <person name="Kim K.H."/>
            <person name="Lee J.K."/>
            <person name="Han D.M."/>
            <person name="Baek J.H."/>
            <person name="Jeon C.O."/>
        </authorList>
    </citation>
    <scope>NUCLEOTIDE SEQUENCE</scope>
    <source>
        <strain evidence="1">DSM 19153</strain>
    </source>
</reference>
<keyword evidence="2" id="KW-1185">Reference proteome</keyword>
<comment type="caution">
    <text evidence="1">The sequence shown here is derived from an EMBL/GenBank/DDBJ whole genome shotgun (WGS) entry which is preliminary data.</text>
</comment>
<organism evidence="1 2">
    <name type="scientific">Alkalicoccobacillus plakortidis</name>
    <dbReference type="NCBI Taxonomy" id="444060"/>
    <lineage>
        <taxon>Bacteria</taxon>
        <taxon>Bacillati</taxon>
        <taxon>Bacillota</taxon>
        <taxon>Bacilli</taxon>
        <taxon>Bacillales</taxon>
        <taxon>Bacillaceae</taxon>
        <taxon>Alkalicoccobacillus</taxon>
    </lineage>
</organism>